<evidence type="ECO:0000313" key="2">
    <source>
        <dbReference type="Proteomes" id="UP000663868"/>
    </source>
</evidence>
<organism evidence="1 2">
    <name type="scientific">Adineta steineri</name>
    <dbReference type="NCBI Taxonomy" id="433720"/>
    <lineage>
        <taxon>Eukaryota</taxon>
        <taxon>Metazoa</taxon>
        <taxon>Spiralia</taxon>
        <taxon>Gnathifera</taxon>
        <taxon>Rotifera</taxon>
        <taxon>Eurotatoria</taxon>
        <taxon>Bdelloidea</taxon>
        <taxon>Adinetida</taxon>
        <taxon>Adinetidae</taxon>
        <taxon>Adineta</taxon>
    </lineage>
</organism>
<evidence type="ECO:0000313" key="1">
    <source>
        <dbReference type="EMBL" id="CAF4064516.1"/>
    </source>
</evidence>
<dbReference type="EMBL" id="CAJOBB010003903">
    <property type="protein sequence ID" value="CAF4064516.1"/>
    <property type="molecule type" value="Genomic_DNA"/>
</dbReference>
<proteinExistence type="predicted"/>
<comment type="caution">
    <text evidence="1">The sequence shown here is derived from an EMBL/GenBank/DDBJ whole genome shotgun (WGS) entry which is preliminary data.</text>
</comment>
<sequence length="76" mass="8703">QPGSGNPNPRVDRRVIDVEELKSDVSFCKLYNCRDCRWNFTNPSCTFFIHDFPGAPIPYSDPMPDSIGIRRSDKIL</sequence>
<reference evidence="1" key="1">
    <citation type="submission" date="2021-02" db="EMBL/GenBank/DDBJ databases">
        <authorList>
            <person name="Nowell W R."/>
        </authorList>
    </citation>
    <scope>NUCLEOTIDE SEQUENCE</scope>
</reference>
<feature type="non-terminal residue" evidence="1">
    <location>
        <position position="1"/>
    </location>
</feature>
<protein>
    <submittedName>
        <fullName evidence="1">Uncharacterized protein</fullName>
    </submittedName>
</protein>
<gene>
    <name evidence="1" type="ORF">KXQ929_LOCUS32352</name>
</gene>
<accession>A0A819SZK6</accession>
<name>A0A819SZK6_9BILA</name>
<dbReference type="Proteomes" id="UP000663868">
    <property type="component" value="Unassembled WGS sequence"/>
</dbReference>
<dbReference type="AlphaFoldDB" id="A0A819SZK6"/>